<protein>
    <submittedName>
        <fullName evidence="2">Uncharacterized protein</fullName>
    </submittedName>
</protein>
<evidence type="ECO:0000256" key="1">
    <source>
        <dbReference type="SAM" id="MobiDB-lite"/>
    </source>
</evidence>
<reference evidence="2 3" key="1">
    <citation type="journal article" date="2018" name="Front. Plant Sci.">
        <title>Red Clover (Trifolium pratense) and Zigzag Clover (T. medium) - A Picture of Genomic Similarities and Differences.</title>
        <authorList>
            <person name="Dluhosova J."/>
            <person name="Istvanek J."/>
            <person name="Nedelnik J."/>
            <person name="Repkova J."/>
        </authorList>
    </citation>
    <scope>NUCLEOTIDE SEQUENCE [LARGE SCALE GENOMIC DNA]</scope>
    <source>
        <strain evidence="3">cv. 10/8</strain>
        <tissue evidence="2">Leaf</tissue>
    </source>
</reference>
<proteinExistence type="predicted"/>
<name>A0A392U4W7_9FABA</name>
<dbReference type="AlphaFoldDB" id="A0A392U4W7"/>
<dbReference type="Proteomes" id="UP000265520">
    <property type="component" value="Unassembled WGS sequence"/>
</dbReference>
<dbReference type="EMBL" id="LXQA010737726">
    <property type="protein sequence ID" value="MCI68511.1"/>
    <property type="molecule type" value="Genomic_DNA"/>
</dbReference>
<evidence type="ECO:0000313" key="2">
    <source>
        <dbReference type="EMBL" id="MCI68511.1"/>
    </source>
</evidence>
<feature type="non-terminal residue" evidence="2">
    <location>
        <position position="28"/>
    </location>
</feature>
<feature type="region of interest" description="Disordered" evidence="1">
    <location>
        <begin position="1"/>
        <end position="28"/>
    </location>
</feature>
<accession>A0A392U4W7</accession>
<comment type="caution">
    <text evidence="2">The sequence shown here is derived from an EMBL/GenBank/DDBJ whole genome shotgun (WGS) entry which is preliminary data.</text>
</comment>
<organism evidence="2 3">
    <name type="scientific">Trifolium medium</name>
    <dbReference type="NCBI Taxonomy" id="97028"/>
    <lineage>
        <taxon>Eukaryota</taxon>
        <taxon>Viridiplantae</taxon>
        <taxon>Streptophyta</taxon>
        <taxon>Embryophyta</taxon>
        <taxon>Tracheophyta</taxon>
        <taxon>Spermatophyta</taxon>
        <taxon>Magnoliopsida</taxon>
        <taxon>eudicotyledons</taxon>
        <taxon>Gunneridae</taxon>
        <taxon>Pentapetalae</taxon>
        <taxon>rosids</taxon>
        <taxon>fabids</taxon>
        <taxon>Fabales</taxon>
        <taxon>Fabaceae</taxon>
        <taxon>Papilionoideae</taxon>
        <taxon>50 kb inversion clade</taxon>
        <taxon>NPAAA clade</taxon>
        <taxon>Hologalegina</taxon>
        <taxon>IRL clade</taxon>
        <taxon>Trifolieae</taxon>
        <taxon>Trifolium</taxon>
    </lineage>
</organism>
<evidence type="ECO:0000313" key="3">
    <source>
        <dbReference type="Proteomes" id="UP000265520"/>
    </source>
</evidence>
<keyword evidence="3" id="KW-1185">Reference proteome</keyword>
<sequence>MEGLSDVLLTPKALESSEVLADPEPETD</sequence>